<dbReference type="SUPFAM" id="SSF48452">
    <property type="entry name" value="TPR-like"/>
    <property type="match status" value="2"/>
</dbReference>
<feature type="domain" description="OmpR/PhoB-type" evidence="6">
    <location>
        <begin position="19"/>
        <end position="93"/>
    </location>
</feature>
<keyword evidence="2" id="KW-0805">Transcription regulation</keyword>
<accession>A0A1H2A736</accession>
<evidence type="ECO:0000259" key="7">
    <source>
        <dbReference type="SMART" id="SM01043"/>
    </source>
</evidence>
<dbReference type="Gene3D" id="3.40.50.300">
    <property type="entry name" value="P-loop containing nucleotide triphosphate hydrolases"/>
    <property type="match status" value="1"/>
</dbReference>
<dbReference type="GO" id="GO:0006355">
    <property type="term" value="P:regulation of DNA-templated transcription"/>
    <property type="evidence" value="ECO:0007669"/>
    <property type="project" value="InterPro"/>
</dbReference>
<comment type="similarity">
    <text evidence="1">Belongs to the AfsR/DnrI/RedD regulatory family.</text>
</comment>
<dbReference type="InterPro" id="IPR001867">
    <property type="entry name" value="OmpR/PhoB-type_DNA-bd"/>
</dbReference>
<dbReference type="GO" id="GO:0000160">
    <property type="term" value="P:phosphorelay signal transduction system"/>
    <property type="evidence" value="ECO:0007669"/>
    <property type="project" value="InterPro"/>
</dbReference>
<gene>
    <name evidence="8" type="ORF">SAMN04489812_5718</name>
</gene>
<evidence type="ECO:0000313" key="8">
    <source>
        <dbReference type="EMBL" id="SDT41791.1"/>
    </source>
</evidence>
<reference evidence="8 9" key="1">
    <citation type="submission" date="2016-10" db="EMBL/GenBank/DDBJ databases">
        <authorList>
            <person name="de Groot N.N."/>
        </authorList>
    </citation>
    <scope>NUCLEOTIDE SEQUENCE [LARGE SCALE GENOMIC DNA]</scope>
    <source>
        <strain evidence="8 9">DSM 21800</strain>
    </source>
</reference>
<dbReference type="CDD" id="cd15831">
    <property type="entry name" value="BTAD"/>
    <property type="match status" value="1"/>
</dbReference>
<evidence type="ECO:0000256" key="2">
    <source>
        <dbReference type="ARBA" id="ARBA00023015"/>
    </source>
</evidence>
<dbReference type="InterPro" id="IPR011990">
    <property type="entry name" value="TPR-like_helical_dom_sf"/>
</dbReference>
<evidence type="ECO:0000256" key="3">
    <source>
        <dbReference type="ARBA" id="ARBA00023125"/>
    </source>
</evidence>
<dbReference type="InterPro" id="IPR036388">
    <property type="entry name" value="WH-like_DNA-bd_sf"/>
</dbReference>
<dbReference type="Pfam" id="PF00486">
    <property type="entry name" value="Trans_reg_C"/>
    <property type="match status" value="1"/>
</dbReference>
<dbReference type="Gene3D" id="1.10.10.10">
    <property type="entry name" value="Winged helix-like DNA-binding domain superfamily/Winged helix DNA-binding domain"/>
    <property type="match status" value="1"/>
</dbReference>
<feature type="domain" description="Bacterial transcriptional activator" evidence="7">
    <location>
        <begin position="100"/>
        <end position="245"/>
    </location>
</feature>
<evidence type="ECO:0000259" key="5">
    <source>
        <dbReference type="SMART" id="SM00382"/>
    </source>
</evidence>
<dbReference type="InterPro" id="IPR005158">
    <property type="entry name" value="BTAD"/>
</dbReference>
<evidence type="ECO:0000256" key="4">
    <source>
        <dbReference type="ARBA" id="ARBA00023163"/>
    </source>
</evidence>
<protein>
    <submittedName>
        <fullName evidence="8">DNA-binding transcriptional activator of the SARP family</fullName>
    </submittedName>
</protein>
<evidence type="ECO:0000313" key="9">
    <source>
        <dbReference type="Proteomes" id="UP000199103"/>
    </source>
</evidence>
<keyword evidence="9" id="KW-1185">Reference proteome</keyword>
<dbReference type="SUPFAM" id="SSF46894">
    <property type="entry name" value="C-terminal effector domain of the bipartite response regulators"/>
    <property type="match status" value="1"/>
</dbReference>
<keyword evidence="4" id="KW-0804">Transcription</keyword>
<dbReference type="InterPro" id="IPR027417">
    <property type="entry name" value="P-loop_NTPase"/>
</dbReference>
<dbReference type="GO" id="GO:0003677">
    <property type="term" value="F:DNA binding"/>
    <property type="evidence" value="ECO:0007669"/>
    <property type="project" value="UniProtKB-KW"/>
</dbReference>
<keyword evidence="3 8" id="KW-0238">DNA-binding</keyword>
<dbReference type="InterPro" id="IPR051677">
    <property type="entry name" value="AfsR-DnrI-RedD_regulator"/>
</dbReference>
<dbReference type="STRING" id="630515.SAMN04489812_5718"/>
<dbReference type="SUPFAM" id="SSF52540">
    <property type="entry name" value="P-loop containing nucleoside triphosphate hydrolases"/>
    <property type="match status" value="1"/>
</dbReference>
<dbReference type="AlphaFoldDB" id="A0A1H2A736"/>
<evidence type="ECO:0000256" key="1">
    <source>
        <dbReference type="ARBA" id="ARBA00005820"/>
    </source>
</evidence>
<dbReference type="Proteomes" id="UP000199103">
    <property type="component" value="Chromosome I"/>
</dbReference>
<dbReference type="InterPro" id="IPR041664">
    <property type="entry name" value="AAA_16"/>
</dbReference>
<dbReference type="InterPro" id="IPR003593">
    <property type="entry name" value="AAA+_ATPase"/>
</dbReference>
<dbReference type="PANTHER" id="PTHR35807:SF1">
    <property type="entry name" value="TRANSCRIPTIONAL REGULATOR REDD"/>
    <property type="match status" value="1"/>
</dbReference>
<evidence type="ECO:0000259" key="6">
    <source>
        <dbReference type="SMART" id="SM00862"/>
    </source>
</evidence>
<proteinExistence type="inferred from homology"/>
<feature type="domain" description="AAA+ ATPase" evidence="5">
    <location>
        <begin position="301"/>
        <end position="432"/>
    </location>
</feature>
<dbReference type="Pfam" id="PF03704">
    <property type="entry name" value="BTAD"/>
    <property type="match status" value="1"/>
</dbReference>
<dbReference type="Pfam" id="PF13191">
    <property type="entry name" value="AAA_16"/>
    <property type="match status" value="1"/>
</dbReference>
<dbReference type="EMBL" id="LT629772">
    <property type="protein sequence ID" value="SDT41791.1"/>
    <property type="molecule type" value="Genomic_DNA"/>
</dbReference>
<dbReference type="SMART" id="SM00862">
    <property type="entry name" value="Trans_reg_C"/>
    <property type="match status" value="1"/>
</dbReference>
<organism evidence="8 9">
    <name type="scientific">Microlunatus soli</name>
    <dbReference type="NCBI Taxonomy" id="630515"/>
    <lineage>
        <taxon>Bacteria</taxon>
        <taxon>Bacillati</taxon>
        <taxon>Actinomycetota</taxon>
        <taxon>Actinomycetes</taxon>
        <taxon>Propionibacteriales</taxon>
        <taxon>Propionibacteriaceae</taxon>
        <taxon>Microlunatus</taxon>
    </lineage>
</organism>
<name>A0A1H2A736_9ACTN</name>
<dbReference type="PANTHER" id="PTHR35807">
    <property type="entry name" value="TRANSCRIPTIONAL REGULATOR REDD-RELATED"/>
    <property type="match status" value="1"/>
</dbReference>
<dbReference type="OrthoDB" id="4326794at2"/>
<dbReference type="SMART" id="SM01043">
    <property type="entry name" value="BTAD"/>
    <property type="match status" value="1"/>
</dbReference>
<dbReference type="Gene3D" id="1.25.40.10">
    <property type="entry name" value="Tetratricopeptide repeat domain"/>
    <property type="match status" value="2"/>
</dbReference>
<dbReference type="PRINTS" id="PR00364">
    <property type="entry name" value="DISEASERSIST"/>
</dbReference>
<sequence length="972" mass="104310">MVLEFQLLGTMLINGEPARSVLPGTRAQQLLATLLQHPNRYVAFDTIADNLWDERPPKSAAANLRNHVGAVRRAIAATGLRSRVETRNGGYQIAISPQLLDTSRVDELLAEARHLVSVQQPQDALPLINEALALWRGSPFEDLPICSAWAPQIARWELLHTECLDLAVRLNLEFGDPWQAAGLVRGRLDTDPYDETAWCQLVRCCLAGGMVSQAVQSLADARQLLADDLGTEPGPELQELERQVRDDPTESGLTVVPMLTGGHERRADSPAQLPQDVADFSGRDDQLAETVALFNRRPEDRPAVLIVTGPPGVGKTAFVTHAAHQLRQAYPDGQIYLDLRGTSTPLSPAFAVTEVLAALGISNPSAELGRAAALLRSELANRRLLVVVDDAGSAEQLTPLLPGTGDSAVLVSSRRRLTEVTGAELLDLDVLSIDDAAEMVGRVAGIAEPSERLLLADACGCHPLAIRIAGGRLVRRPDLSVRALARRLSDPSRALNELTLGEIAFSSTAQLSCSTLGAAAARGFRTLGTLEVGEFSGLTVDVAAGDDGAEALLEQNLLRVDRSPDGRVSYLMHDLLRFHARRWADEIGEDVGGNVRAMLTSWLGVSGLAAAALPSSYFGPQPDLPPPDVDAGTLAEIRAAPDAWYDGERRRLDAMVASALRHDCADLASRLILAWSPYFDLRGHTSAWISGLEQVLAPTRAAGDDFGLGCILRDIGQVALYRDAPDEAADALAESLQRFVAVREWVGAGFASIGLVVADEMRGTVTDRTRRRCGEALDWFTRADHPAGIAAAHNALALVHLARGEYDRAMPVLERATAAAAASGDRHRQAQVLRRYAEVHARRGEIAAGERKLESALRIFLDLGDHRCAGYASTRLGRLKLASGDDTGARRQFREALAAGRRLADPAAQAEAWSAMAEAVQADSQAQAVGCLQRSIRAWQVADQQAKAAAVADRLAQLRASGHQVVPGLAPG</sequence>
<dbReference type="RefSeq" id="WP_091530320.1">
    <property type="nucleotide sequence ID" value="NZ_LT629772.1"/>
</dbReference>
<dbReference type="InterPro" id="IPR016032">
    <property type="entry name" value="Sig_transdc_resp-reg_C-effctor"/>
</dbReference>
<dbReference type="SMART" id="SM00382">
    <property type="entry name" value="AAA"/>
    <property type="match status" value="1"/>
</dbReference>